<evidence type="ECO:0000313" key="2">
    <source>
        <dbReference type="EMBL" id="KAF1998285.1"/>
    </source>
</evidence>
<gene>
    <name evidence="2" type="ORF">P154DRAFT_261830</name>
</gene>
<evidence type="ECO:0000256" key="1">
    <source>
        <dbReference type="SAM" id="SignalP"/>
    </source>
</evidence>
<reference evidence="2" key="1">
    <citation type="journal article" date="2020" name="Stud. Mycol.">
        <title>101 Dothideomycetes genomes: a test case for predicting lifestyles and emergence of pathogens.</title>
        <authorList>
            <person name="Haridas S."/>
            <person name="Albert R."/>
            <person name="Binder M."/>
            <person name="Bloem J."/>
            <person name="Labutti K."/>
            <person name="Salamov A."/>
            <person name="Andreopoulos B."/>
            <person name="Baker S."/>
            <person name="Barry K."/>
            <person name="Bills G."/>
            <person name="Bluhm B."/>
            <person name="Cannon C."/>
            <person name="Castanera R."/>
            <person name="Culley D."/>
            <person name="Daum C."/>
            <person name="Ezra D."/>
            <person name="Gonzalez J."/>
            <person name="Henrissat B."/>
            <person name="Kuo A."/>
            <person name="Liang C."/>
            <person name="Lipzen A."/>
            <person name="Lutzoni F."/>
            <person name="Magnuson J."/>
            <person name="Mondo S."/>
            <person name="Nolan M."/>
            <person name="Ohm R."/>
            <person name="Pangilinan J."/>
            <person name="Park H.-J."/>
            <person name="Ramirez L."/>
            <person name="Alfaro M."/>
            <person name="Sun H."/>
            <person name="Tritt A."/>
            <person name="Yoshinaga Y."/>
            <person name="Zwiers L.-H."/>
            <person name="Turgeon B."/>
            <person name="Goodwin S."/>
            <person name="Spatafora J."/>
            <person name="Crous P."/>
            <person name="Grigoriev I."/>
        </authorList>
    </citation>
    <scope>NUCLEOTIDE SEQUENCE</scope>
    <source>
        <strain evidence="2">CBS 123094</strain>
    </source>
</reference>
<protein>
    <submittedName>
        <fullName evidence="2">Uncharacterized protein</fullName>
    </submittedName>
</protein>
<feature type="signal peptide" evidence="1">
    <location>
        <begin position="1"/>
        <end position="31"/>
    </location>
</feature>
<dbReference type="Proteomes" id="UP000799779">
    <property type="component" value="Unassembled WGS sequence"/>
</dbReference>
<dbReference type="EMBL" id="ML977605">
    <property type="protein sequence ID" value="KAF1998285.1"/>
    <property type="molecule type" value="Genomic_DNA"/>
</dbReference>
<dbReference type="AlphaFoldDB" id="A0A6A5WGH5"/>
<name>A0A6A5WGH5_9PLEO</name>
<sequence length="169" mass="18437">MLHQRDNTTRRLKLSCFAFTLLVACFNQVEQHCAHPIIINHLKILTSPTVLANAAPPNLGKLEPAGVFMKPPHAQLVVFTMGRTSFLDPVLRNGPLPVVLVSRILGTAARMAQLFDSLLVGSLLILYFPIGGVFSNPLQRPDPVSHSSDASFPWTVTMHDPCCCIVADA</sequence>
<accession>A0A6A5WGH5</accession>
<evidence type="ECO:0000313" key="3">
    <source>
        <dbReference type="Proteomes" id="UP000799779"/>
    </source>
</evidence>
<feature type="chain" id="PRO_5025475827" evidence="1">
    <location>
        <begin position="32"/>
        <end position="169"/>
    </location>
</feature>
<proteinExistence type="predicted"/>
<keyword evidence="3" id="KW-1185">Reference proteome</keyword>
<organism evidence="2 3">
    <name type="scientific">Amniculicola lignicola CBS 123094</name>
    <dbReference type="NCBI Taxonomy" id="1392246"/>
    <lineage>
        <taxon>Eukaryota</taxon>
        <taxon>Fungi</taxon>
        <taxon>Dikarya</taxon>
        <taxon>Ascomycota</taxon>
        <taxon>Pezizomycotina</taxon>
        <taxon>Dothideomycetes</taxon>
        <taxon>Pleosporomycetidae</taxon>
        <taxon>Pleosporales</taxon>
        <taxon>Amniculicolaceae</taxon>
        <taxon>Amniculicola</taxon>
    </lineage>
</organism>
<keyword evidence="1" id="KW-0732">Signal</keyword>
<dbReference type="PROSITE" id="PS51257">
    <property type="entry name" value="PROKAR_LIPOPROTEIN"/>
    <property type="match status" value="1"/>
</dbReference>